<keyword evidence="3" id="KW-1185">Reference proteome</keyword>
<dbReference type="AlphaFoldDB" id="M3B711"/>
<organism evidence="2 3">
    <name type="scientific">Pseudocercospora fijiensis (strain CIRAD86)</name>
    <name type="common">Black leaf streak disease fungus</name>
    <name type="synonym">Mycosphaerella fijiensis</name>
    <dbReference type="NCBI Taxonomy" id="383855"/>
    <lineage>
        <taxon>Eukaryota</taxon>
        <taxon>Fungi</taxon>
        <taxon>Dikarya</taxon>
        <taxon>Ascomycota</taxon>
        <taxon>Pezizomycotina</taxon>
        <taxon>Dothideomycetes</taxon>
        <taxon>Dothideomycetidae</taxon>
        <taxon>Mycosphaerellales</taxon>
        <taxon>Mycosphaerellaceae</taxon>
        <taxon>Pseudocercospora</taxon>
    </lineage>
</organism>
<sequence>MQRRRWWKLIAGRGAGFVFVCCAEVEAQTSDCGEVRKIQRNAKRGKTLNSHFLRHQQTTPLYGFVENPACGGDVMLKAVVCEGETHFTRYTAAFLNDRVSKFRVARPAVSVRVIPACRVLERNALDLPSAEALLCYRDWTPSSLPCRVQSGHFEPTLHHFQVTASSDGLRESSNDLALDGLYSAESSVMHPQQKLLPTSRTMSLNASHPGNVS</sequence>
<gene>
    <name evidence="2" type="ORF">MYCFIDRAFT_173974</name>
</gene>
<protein>
    <submittedName>
        <fullName evidence="2">Uncharacterized protein</fullName>
    </submittedName>
</protein>
<evidence type="ECO:0000256" key="1">
    <source>
        <dbReference type="SAM" id="SignalP"/>
    </source>
</evidence>
<proteinExistence type="predicted"/>
<feature type="chain" id="PRO_5004032101" evidence="1">
    <location>
        <begin position="28"/>
        <end position="213"/>
    </location>
</feature>
<evidence type="ECO:0000313" key="2">
    <source>
        <dbReference type="EMBL" id="EME85118.1"/>
    </source>
</evidence>
<accession>M3B711</accession>
<reference evidence="2 3" key="1">
    <citation type="journal article" date="2012" name="PLoS Pathog.">
        <title>Diverse lifestyles and strategies of plant pathogenesis encoded in the genomes of eighteen Dothideomycetes fungi.</title>
        <authorList>
            <person name="Ohm R.A."/>
            <person name="Feau N."/>
            <person name="Henrissat B."/>
            <person name="Schoch C.L."/>
            <person name="Horwitz B.A."/>
            <person name="Barry K.W."/>
            <person name="Condon B.J."/>
            <person name="Copeland A.C."/>
            <person name="Dhillon B."/>
            <person name="Glaser F."/>
            <person name="Hesse C.N."/>
            <person name="Kosti I."/>
            <person name="LaButti K."/>
            <person name="Lindquist E.A."/>
            <person name="Lucas S."/>
            <person name="Salamov A.A."/>
            <person name="Bradshaw R.E."/>
            <person name="Ciuffetti L."/>
            <person name="Hamelin R.C."/>
            <person name="Kema G.H.J."/>
            <person name="Lawrence C."/>
            <person name="Scott J.A."/>
            <person name="Spatafora J.W."/>
            <person name="Turgeon B.G."/>
            <person name="de Wit P.J.G.M."/>
            <person name="Zhong S."/>
            <person name="Goodwin S.B."/>
            <person name="Grigoriev I.V."/>
        </authorList>
    </citation>
    <scope>NUCLEOTIDE SEQUENCE [LARGE SCALE GENOMIC DNA]</scope>
    <source>
        <strain evidence="2 3">CIRAD86</strain>
    </source>
</reference>
<dbReference type="VEuPathDB" id="FungiDB:MYCFIDRAFT_173974"/>
<evidence type="ECO:0000313" key="3">
    <source>
        <dbReference type="Proteomes" id="UP000016932"/>
    </source>
</evidence>
<dbReference type="GeneID" id="19333106"/>
<dbReference type="EMBL" id="KB446557">
    <property type="protein sequence ID" value="EME85118.1"/>
    <property type="molecule type" value="Genomic_DNA"/>
</dbReference>
<dbReference type="RefSeq" id="XP_007925597.1">
    <property type="nucleotide sequence ID" value="XM_007927406.1"/>
</dbReference>
<dbReference type="HOGENOM" id="CLU_1294910_0_0_1"/>
<feature type="signal peptide" evidence="1">
    <location>
        <begin position="1"/>
        <end position="27"/>
    </location>
</feature>
<dbReference type="KEGG" id="pfj:MYCFIDRAFT_173974"/>
<name>M3B711_PSEFD</name>
<dbReference type="Proteomes" id="UP000016932">
    <property type="component" value="Unassembled WGS sequence"/>
</dbReference>
<keyword evidence="1" id="KW-0732">Signal</keyword>